<evidence type="ECO:0000256" key="7">
    <source>
        <dbReference type="ARBA" id="ARBA00022692"/>
    </source>
</evidence>
<keyword evidence="10" id="KW-0406">Ion transport</keyword>
<comment type="subcellular location">
    <subcellularLocation>
        <location evidence="1">Vacuole membrane</location>
        <topology evidence="1">Multi-pass membrane protein</topology>
    </subcellularLocation>
</comment>
<keyword evidence="4" id="KW-0050">Antiport</keyword>
<evidence type="ECO:0000313" key="16">
    <source>
        <dbReference type="Proteomes" id="UP001141552"/>
    </source>
</evidence>
<feature type="transmembrane region" description="Helical" evidence="12">
    <location>
        <begin position="45"/>
        <end position="62"/>
    </location>
</feature>
<reference evidence="15" key="1">
    <citation type="submission" date="2022-02" db="EMBL/GenBank/DDBJ databases">
        <authorList>
            <person name="Henning P.M."/>
            <person name="McCubbin A.G."/>
            <person name="Shore J.S."/>
        </authorList>
    </citation>
    <scope>NUCLEOTIDE SEQUENCE</scope>
    <source>
        <strain evidence="15">F60SS</strain>
        <tissue evidence="15">Leaves</tissue>
    </source>
</reference>
<evidence type="ECO:0000256" key="11">
    <source>
        <dbReference type="ARBA" id="ARBA00023136"/>
    </source>
</evidence>
<keyword evidence="13" id="KW-0732">Signal</keyword>
<dbReference type="GO" id="GO:0006874">
    <property type="term" value="P:intracellular calcium ion homeostasis"/>
    <property type="evidence" value="ECO:0007669"/>
    <property type="project" value="TreeGrafter"/>
</dbReference>
<name>A0A9Q0G354_9ROSI</name>
<keyword evidence="7 12" id="KW-0812">Transmembrane</keyword>
<dbReference type="InterPro" id="IPR004837">
    <property type="entry name" value="NaCa_Exmemb"/>
</dbReference>
<evidence type="ECO:0000256" key="9">
    <source>
        <dbReference type="ARBA" id="ARBA00022989"/>
    </source>
</evidence>
<dbReference type="Proteomes" id="UP001141552">
    <property type="component" value="Unassembled WGS sequence"/>
</dbReference>
<sequence>MTGQADANTLMLLLALLCQLLPLLFQLAGDAPAFSAAPTLLLSRLSSIMMILAYVAYIIFQLKTHRQLFEAQEEQGDDDNSGEEETAVIGFWSGLIWLVGMTLIIALLSDFLVVTIEAAAASWGLSVSFLSIILLPIVGNAAEHAGAVIFAFKNKLDISLGIALGSATQISMFVIPMCVIIAWMIGIPMDLNFTLVETSTLALAIIVVAFSLQDGTSHYLKGLVLLLCYLVIAACFFVSETPRGGKIDPISYPLISVY</sequence>
<accession>A0A9Q0G354</accession>
<feature type="domain" description="Sodium/calcium exchanger membrane region" evidence="14">
    <location>
        <begin position="94"/>
        <end position="237"/>
    </location>
</feature>
<evidence type="ECO:0000256" key="5">
    <source>
        <dbReference type="ARBA" id="ARBA00022554"/>
    </source>
</evidence>
<evidence type="ECO:0000256" key="1">
    <source>
        <dbReference type="ARBA" id="ARBA00004128"/>
    </source>
</evidence>
<dbReference type="OrthoDB" id="1699231at2759"/>
<keyword evidence="3" id="KW-0813">Transport</keyword>
<dbReference type="Gene3D" id="1.20.1420.30">
    <property type="entry name" value="NCX, central ion-binding region"/>
    <property type="match status" value="1"/>
</dbReference>
<dbReference type="Pfam" id="PF01699">
    <property type="entry name" value="Na_Ca_ex"/>
    <property type="match status" value="1"/>
</dbReference>
<gene>
    <name evidence="15" type="primary">CAX3_3</name>
    <name evidence="15" type="ORF">Tsubulata_036757</name>
</gene>
<dbReference type="GO" id="GO:0015369">
    <property type="term" value="F:calcium:proton antiporter activity"/>
    <property type="evidence" value="ECO:0007669"/>
    <property type="project" value="UniProtKB-ARBA"/>
</dbReference>
<dbReference type="FunFam" id="1.20.1420.30:FF:000008">
    <property type="entry name" value="Vacuolar cation/proton exchanger"/>
    <property type="match status" value="1"/>
</dbReference>
<reference evidence="15" key="2">
    <citation type="journal article" date="2023" name="Plants (Basel)">
        <title>Annotation of the Turnera subulata (Passifloraceae) Draft Genome Reveals the S-Locus Evolved after the Divergence of Turneroideae from Passifloroideae in a Stepwise Manner.</title>
        <authorList>
            <person name="Henning P.M."/>
            <person name="Roalson E.H."/>
            <person name="Mir W."/>
            <person name="McCubbin A.G."/>
            <person name="Shore J.S."/>
        </authorList>
    </citation>
    <scope>NUCLEOTIDE SEQUENCE</scope>
    <source>
        <strain evidence="15">F60SS</strain>
    </source>
</reference>
<keyword evidence="5" id="KW-0926">Vacuole</keyword>
<dbReference type="InterPro" id="IPR044880">
    <property type="entry name" value="NCX_ion-bd_dom_sf"/>
</dbReference>
<feature type="transmembrane region" description="Helical" evidence="12">
    <location>
        <begin position="120"/>
        <end position="139"/>
    </location>
</feature>
<keyword evidence="6" id="KW-0109">Calcium transport</keyword>
<evidence type="ECO:0000256" key="6">
    <source>
        <dbReference type="ARBA" id="ARBA00022568"/>
    </source>
</evidence>
<dbReference type="GO" id="GO:0009705">
    <property type="term" value="C:plant-type vacuole membrane"/>
    <property type="evidence" value="ECO:0007669"/>
    <property type="project" value="TreeGrafter"/>
</dbReference>
<evidence type="ECO:0000256" key="3">
    <source>
        <dbReference type="ARBA" id="ARBA00022448"/>
    </source>
</evidence>
<evidence type="ECO:0000256" key="13">
    <source>
        <dbReference type="SAM" id="SignalP"/>
    </source>
</evidence>
<comment type="similarity">
    <text evidence="2">Belongs to the Ca(2+):cation antiporter (CaCA) (TC 2.A.19) family. Cation/proton exchanger (CAX) subfamily.</text>
</comment>
<dbReference type="EMBL" id="JAKUCV010002510">
    <property type="protein sequence ID" value="KAJ4842352.1"/>
    <property type="molecule type" value="Genomic_DNA"/>
</dbReference>
<feature type="transmembrane region" description="Helical" evidence="12">
    <location>
        <begin position="95"/>
        <end position="114"/>
    </location>
</feature>
<organism evidence="15 16">
    <name type="scientific">Turnera subulata</name>
    <dbReference type="NCBI Taxonomy" id="218843"/>
    <lineage>
        <taxon>Eukaryota</taxon>
        <taxon>Viridiplantae</taxon>
        <taxon>Streptophyta</taxon>
        <taxon>Embryophyta</taxon>
        <taxon>Tracheophyta</taxon>
        <taxon>Spermatophyta</taxon>
        <taxon>Magnoliopsida</taxon>
        <taxon>eudicotyledons</taxon>
        <taxon>Gunneridae</taxon>
        <taxon>Pentapetalae</taxon>
        <taxon>rosids</taxon>
        <taxon>fabids</taxon>
        <taxon>Malpighiales</taxon>
        <taxon>Passifloraceae</taxon>
        <taxon>Turnera</taxon>
    </lineage>
</organism>
<dbReference type="AlphaFoldDB" id="A0A9Q0G354"/>
<feature type="chain" id="PRO_5040508399" evidence="13">
    <location>
        <begin position="27"/>
        <end position="258"/>
    </location>
</feature>
<evidence type="ECO:0000256" key="10">
    <source>
        <dbReference type="ARBA" id="ARBA00023065"/>
    </source>
</evidence>
<proteinExistence type="inferred from homology"/>
<protein>
    <submittedName>
        <fullName evidence="15">Vacuolar cation/proton exchanger 3</fullName>
    </submittedName>
</protein>
<dbReference type="PANTHER" id="PTHR31503:SF1">
    <property type="entry name" value="VACUOLAR CATION_PROTON EXCHANGER 3"/>
    <property type="match status" value="1"/>
</dbReference>
<keyword evidence="9 12" id="KW-1133">Transmembrane helix</keyword>
<evidence type="ECO:0000256" key="8">
    <source>
        <dbReference type="ARBA" id="ARBA00022837"/>
    </source>
</evidence>
<evidence type="ECO:0000256" key="2">
    <source>
        <dbReference type="ARBA" id="ARBA00008248"/>
    </source>
</evidence>
<evidence type="ECO:0000256" key="12">
    <source>
        <dbReference type="SAM" id="Phobius"/>
    </source>
</evidence>
<keyword evidence="16" id="KW-1185">Reference proteome</keyword>
<feature type="transmembrane region" description="Helical" evidence="12">
    <location>
        <begin position="160"/>
        <end position="185"/>
    </location>
</feature>
<dbReference type="InterPro" id="IPR004713">
    <property type="entry name" value="CaH_exchang"/>
</dbReference>
<dbReference type="PANTHER" id="PTHR31503">
    <property type="entry name" value="VACUOLAR CALCIUM ION TRANSPORTER"/>
    <property type="match status" value="1"/>
</dbReference>
<feature type="transmembrane region" description="Helical" evidence="12">
    <location>
        <begin position="191"/>
        <end position="212"/>
    </location>
</feature>
<evidence type="ECO:0000259" key="14">
    <source>
        <dbReference type="Pfam" id="PF01699"/>
    </source>
</evidence>
<feature type="transmembrane region" description="Helical" evidence="12">
    <location>
        <begin position="219"/>
        <end position="239"/>
    </location>
</feature>
<comment type="caution">
    <text evidence="15">The sequence shown here is derived from an EMBL/GenBank/DDBJ whole genome shotgun (WGS) entry which is preliminary data.</text>
</comment>
<evidence type="ECO:0000313" key="15">
    <source>
        <dbReference type="EMBL" id="KAJ4842352.1"/>
    </source>
</evidence>
<keyword evidence="8" id="KW-0106">Calcium</keyword>
<feature type="signal peptide" evidence="13">
    <location>
        <begin position="1"/>
        <end position="26"/>
    </location>
</feature>
<evidence type="ECO:0000256" key="4">
    <source>
        <dbReference type="ARBA" id="ARBA00022449"/>
    </source>
</evidence>
<keyword evidence="11 12" id="KW-0472">Membrane</keyword>